<evidence type="ECO:0000256" key="6">
    <source>
        <dbReference type="ARBA" id="ARBA00047942"/>
    </source>
</evidence>
<name>A0A521FGH8_9BACT</name>
<proteinExistence type="inferred from homology"/>
<dbReference type="GO" id="GO:0008170">
    <property type="term" value="F:N-methyltransferase activity"/>
    <property type="evidence" value="ECO:0007669"/>
    <property type="project" value="InterPro"/>
</dbReference>
<evidence type="ECO:0000256" key="1">
    <source>
        <dbReference type="ARBA" id="ARBA00006594"/>
    </source>
</evidence>
<dbReference type="InterPro" id="IPR002295">
    <property type="entry name" value="N4/N6-MTase_EcoPI_Mod-like"/>
</dbReference>
<dbReference type="EMBL" id="FXTH01000035">
    <property type="protein sequence ID" value="SMO95225.1"/>
    <property type="molecule type" value="Genomic_DNA"/>
</dbReference>
<organism evidence="8 9">
    <name type="scientific">Fodinibius sediminis</name>
    <dbReference type="NCBI Taxonomy" id="1214077"/>
    <lineage>
        <taxon>Bacteria</taxon>
        <taxon>Pseudomonadati</taxon>
        <taxon>Balneolota</taxon>
        <taxon>Balneolia</taxon>
        <taxon>Balneolales</taxon>
        <taxon>Balneolaceae</taxon>
        <taxon>Fodinibius</taxon>
    </lineage>
</organism>
<dbReference type="GO" id="GO:0032259">
    <property type="term" value="P:methylation"/>
    <property type="evidence" value="ECO:0007669"/>
    <property type="project" value="UniProtKB-KW"/>
</dbReference>
<dbReference type="PROSITE" id="PS00092">
    <property type="entry name" value="N6_MTASE"/>
    <property type="match status" value="1"/>
</dbReference>
<evidence type="ECO:0000259" key="7">
    <source>
        <dbReference type="Pfam" id="PF01555"/>
    </source>
</evidence>
<feature type="domain" description="DNA methylase N-4/N-6" evidence="7">
    <location>
        <begin position="116"/>
        <end position="499"/>
    </location>
</feature>
<dbReference type="AlphaFoldDB" id="A0A521FGH8"/>
<dbReference type="InterPro" id="IPR002941">
    <property type="entry name" value="DNA_methylase_N4/N6"/>
</dbReference>
<evidence type="ECO:0000256" key="4">
    <source>
        <dbReference type="ARBA" id="ARBA00022679"/>
    </source>
</evidence>
<dbReference type="Gene3D" id="3.40.50.150">
    <property type="entry name" value="Vaccinia Virus protein VP39"/>
    <property type="match status" value="1"/>
</dbReference>
<gene>
    <name evidence="8" type="ORF">SAMN06265218_13510</name>
</gene>
<dbReference type="PIRSF" id="PIRSF015855">
    <property type="entry name" value="TypeIII_Mtase_mKpnI"/>
    <property type="match status" value="1"/>
</dbReference>
<dbReference type="OrthoDB" id="9800801at2"/>
<evidence type="ECO:0000313" key="9">
    <source>
        <dbReference type="Proteomes" id="UP000317593"/>
    </source>
</evidence>
<comment type="catalytic activity">
    <reaction evidence="6">
        <text>a 2'-deoxyadenosine in DNA + S-adenosyl-L-methionine = an N(6)-methyl-2'-deoxyadenosine in DNA + S-adenosyl-L-homocysteine + H(+)</text>
        <dbReference type="Rhea" id="RHEA:15197"/>
        <dbReference type="Rhea" id="RHEA-COMP:12418"/>
        <dbReference type="Rhea" id="RHEA-COMP:12419"/>
        <dbReference type="ChEBI" id="CHEBI:15378"/>
        <dbReference type="ChEBI" id="CHEBI:57856"/>
        <dbReference type="ChEBI" id="CHEBI:59789"/>
        <dbReference type="ChEBI" id="CHEBI:90615"/>
        <dbReference type="ChEBI" id="CHEBI:90616"/>
        <dbReference type="EC" id="2.1.1.72"/>
    </reaction>
</comment>
<dbReference type="InterPro" id="IPR002052">
    <property type="entry name" value="DNA_methylase_N6_adenine_CS"/>
</dbReference>
<dbReference type="SUPFAM" id="SSF53335">
    <property type="entry name" value="S-adenosyl-L-methionine-dependent methyltransferases"/>
    <property type="match status" value="1"/>
</dbReference>
<evidence type="ECO:0000256" key="3">
    <source>
        <dbReference type="ARBA" id="ARBA00022603"/>
    </source>
</evidence>
<dbReference type="InterPro" id="IPR029063">
    <property type="entry name" value="SAM-dependent_MTases_sf"/>
</dbReference>
<keyword evidence="9" id="KW-1185">Reference proteome</keyword>
<keyword evidence="4 8" id="KW-0808">Transferase</keyword>
<comment type="similarity">
    <text evidence="1">Belongs to the N(4)/N(6)-methyltransferase family.</text>
</comment>
<reference evidence="8 9" key="1">
    <citation type="submission" date="2017-05" db="EMBL/GenBank/DDBJ databases">
        <authorList>
            <person name="Varghese N."/>
            <person name="Submissions S."/>
        </authorList>
    </citation>
    <scope>NUCLEOTIDE SEQUENCE [LARGE SCALE GENOMIC DNA]</scope>
    <source>
        <strain evidence="8 9">DSM 21194</strain>
    </source>
</reference>
<protein>
    <recommendedName>
        <fullName evidence="2">site-specific DNA-methyltransferase (adenine-specific)</fullName>
        <ecNumber evidence="2">2.1.1.72</ecNumber>
    </recommendedName>
</protein>
<sequence length="570" mass="66221">MPEQPEKLDLTSMDVTEDKKQKLKQLFPEVFREDKIDFDHLKRVLGEWVPEKGRERFGLQWPGKAECMKIIQQPSIATLKPVREDSVNFEETENLFIEGDNLEVLKLLQKSYFGKVKMIYIDPPYNTGNEFIYPDDYGETLDTYLKYTGQKDEEGNWKTTNRDTDGRFHSRWMNMMFRRLYIAKNLLNQNGYICISISDVELNHLKSMLNEIFGEENYINTVSVQTKVAAGASGGGEDKRLKKNLEYVLIYAKNFDSFNTLTHVYKEHDLMEMIESMRLNDESWKYTSIFTDAGEREFFDKVKDGEGNPIKIYKRKNLERKTINQVCKEEGLTEKEAYLKYFDRIFSDTNAQSSIRTRVIDSVGALESNEILEVDYIPRSGKHEGKEVVRTYISPSIRRVIWLSDVAHKKNNDLIKLEKRGTLWDDFDYNNVGKEGNVSFPNGKKPIDLIKTCLELNKDNEGIILDFFAGSSSTAHAVVDKNKEDGGSRKYIMVQLPEEIDKEKKENIALIKFCKKHNINPNIANVGKQRIRNIITELKETSENNSQTELELEEDSEIKQELDLHSHLRV</sequence>
<keyword evidence="5" id="KW-0949">S-adenosyl-L-methionine</keyword>
<dbReference type="Pfam" id="PF01555">
    <property type="entry name" value="N6_N4_Mtase"/>
    <property type="match status" value="1"/>
</dbReference>
<keyword evidence="3 8" id="KW-0489">Methyltransferase</keyword>
<evidence type="ECO:0000256" key="5">
    <source>
        <dbReference type="ARBA" id="ARBA00022691"/>
    </source>
</evidence>
<evidence type="ECO:0000313" key="8">
    <source>
        <dbReference type="EMBL" id="SMO95225.1"/>
    </source>
</evidence>
<dbReference type="GO" id="GO:0003677">
    <property type="term" value="F:DNA binding"/>
    <property type="evidence" value="ECO:0007669"/>
    <property type="project" value="InterPro"/>
</dbReference>
<dbReference type="EC" id="2.1.1.72" evidence="2"/>
<accession>A0A521FGH8</accession>
<dbReference type="RefSeq" id="WP_142716136.1">
    <property type="nucleotide sequence ID" value="NZ_FXTH01000035.1"/>
</dbReference>
<dbReference type="Proteomes" id="UP000317593">
    <property type="component" value="Unassembled WGS sequence"/>
</dbReference>
<dbReference type="PRINTS" id="PR00506">
    <property type="entry name" value="D21N6MTFRASE"/>
</dbReference>
<dbReference type="GO" id="GO:0009007">
    <property type="term" value="F:site-specific DNA-methyltransferase (adenine-specific) activity"/>
    <property type="evidence" value="ECO:0007669"/>
    <property type="project" value="UniProtKB-EC"/>
</dbReference>
<evidence type="ECO:0000256" key="2">
    <source>
        <dbReference type="ARBA" id="ARBA00011900"/>
    </source>
</evidence>